<name>A0A806KSF3_9BACT</name>
<dbReference type="AlphaFoldDB" id="A0A806KSF3"/>
<sequence>MGHFDAVLGAALGKNGVWHAALHGLNVLGMEPSRRKAAYFNRMLKDVWVYLTIEFTTIINYLIS</sequence>
<evidence type="ECO:0000313" key="1">
    <source>
        <dbReference type="EMBL" id="AGS54119.1"/>
    </source>
</evidence>
<accession>A0A806KSF3</accession>
<reference evidence="1" key="1">
    <citation type="submission" date="2012-03" db="EMBL/GenBank/DDBJ databases">
        <title>Functional metagenomics reveals considerable lignocellulase gene clusters in the gut microbiome of a wood-feeding higher termite.</title>
        <authorList>
            <person name="Liu N."/>
        </authorList>
    </citation>
    <scope>NUCLEOTIDE SEQUENCE</scope>
</reference>
<protein>
    <submittedName>
        <fullName evidence="1">Uncharacterized protein</fullName>
    </submittedName>
</protein>
<dbReference type="EMBL" id="JQ844277">
    <property type="protein sequence ID" value="AGS54119.1"/>
    <property type="molecule type" value="Genomic_DNA"/>
</dbReference>
<proteinExistence type="predicted"/>
<organism evidence="1">
    <name type="scientific">uncultured bacterium contig00021</name>
    <dbReference type="NCBI Taxonomy" id="1181511"/>
    <lineage>
        <taxon>Bacteria</taxon>
        <taxon>environmental samples</taxon>
    </lineage>
</organism>